<dbReference type="KEGG" id="baus:BAnh1_08770"/>
<evidence type="ECO:0000256" key="5">
    <source>
        <dbReference type="ARBA" id="ARBA00022734"/>
    </source>
</evidence>
<sequence length="183" mass="21120">MKQLIKLAVFSVISTAIISAPLTTASAYSEYYYRLQNPPHYRSTSHYISSDHRIHHHHYRHTERQVNYNVHKYYVERNNAGDALVAGVLGFAVGAILSEALKKPQQPEIIYQVQSPSQVIYRQLPQTQVIYQVQPTTTYQITSQPQEVSWLQYCTQKYRTFNPQTGTFRGSDGLDHFCRAPLQ</sequence>
<reference evidence="7 8" key="1">
    <citation type="journal article" date="2013" name="PLoS Genet.">
        <title>A gene transfer agent and a dynamic repertoire of secretion systems hold the keys to the explosive radiation of the emerging pathogen Bartonella.</title>
        <authorList>
            <person name="Guy L."/>
            <person name="Nystedt B."/>
            <person name="Toft C."/>
            <person name="Zaremba-Niedzwiedzka K."/>
            <person name="Berglund E.C."/>
            <person name="Granberg F."/>
            <person name="Naslund K."/>
            <person name="Eriksson A.S."/>
            <person name="Andersson S.G."/>
        </authorList>
    </citation>
    <scope>NUCLEOTIDE SEQUENCE [LARGE SCALE GENOMIC DNA]</scope>
    <source>
        <strain evidence="7 8">Aust/NH1</strain>
    </source>
</reference>
<dbReference type="Pfam" id="PF07886">
    <property type="entry name" value="BA14K"/>
    <property type="match status" value="1"/>
</dbReference>
<keyword evidence="8" id="KW-1185">Reference proteome</keyword>
<protein>
    <recommendedName>
        <fullName evidence="3">Lectin-like protein BA14k</fullName>
    </recommendedName>
</protein>
<dbReference type="HOGENOM" id="CLU_095224_0_0_5"/>
<dbReference type="PATRIC" id="fig|1094489.3.peg.1073"/>
<keyword evidence="4" id="KW-1003">Cell membrane</keyword>
<dbReference type="InterPro" id="IPR012413">
    <property type="entry name" value="BA14K"/>
</dbReference>
<comment type="subcellular location">
    <subcellularLocation>
        <location evidence="1">Membrane</location>
        <topology evidence="1">Single-pass membrane protein</topology>
    </subcellularLocation>
</comment>
<comment type="function">
    <text evidence="6">Has immunoglobulin-binding and hemagglutination properties, and can bind to mannose. Essential for virulence. May be involved in LPS biosynthesis or polysaccharide transport.</text>
</comment>
<evidence type="ECO:0000313" key="8">
    <source>
        <dbReference type="Proteomes" id="UP000011729"/>
    </source>
</evidence>
<dbReference type="AlphaFoldDB" id="M1NTW6"/>
<keyword evidence="5" id="KW-0430">Lectin</keyword>
<evidence type="ECO:0000256" key="3">
    <source>
        <dbReference type="ARBA" id="ARBA00020552"/>
    </source>
</evidence>
<evidence type="ECO:0000256" key="4">
    <source>
        <dbReference type="ARBA" id="ARBA00022475"/>
    </source>
</evidence>
<dbReference type="EMBL" id="CP003123">
    <property type="protein sequence ID" value="AGF74753.1"/>
    <property type="molecule type" value="Genomic_DNA"/>
</dbReference>
<dbReference type="GO" id="GO:0016020">
    <property type="term" value="C:membrane"/>
    <property type="evidence" value="ECO:0007669"/>
    <property type="project" value="UniProtKB-SubCell"/>
</dbReference>
<evidence type="ECO:0000256" key="2">
    <source>
        <dbReference type="ARBA" id="ARBA00010270"/>
    </source>
</evidence>
<dbReference type="GO" id="GO:0030246">
    <property type="term" value="F:carbohydrate binding"/>
    <property type="evidence" value="ECO:0007669"/>
    <property type="project" value="UniProtKB-KW"/>
</dbReference>
<dbReference type="RefSeq" id="WP_015398260.1">
    <property type="nucleotide sequence ID" value="NC_020300.1"/>
</dbReference>
<organism evidence="7 8">
    <name type="scientific">Bartonella australis (strain Aust/NH1)</name>
    <dbReference type="NCBI Taxonomy" id="1094489"/>
    <lineage>
        <taxon>Bacteria</taxon>
        <taxon>Pseudomonadati</taxon>
        <taxon>Pseudomonadota</taxon>
        <taxon>Alphaproteobacteria</taxon>
        <taxon>Hyphomicrobiales</taxon>
        <taxon>Bartonellaceae</taxon>
        <taxon>Bartonella</taxon>
    </lineage>
</organism>
<gene>
    <name evidence="7" type="ordered locus">BAnh1_08770</name>
</gene>
<evidence type="ECO:0000256" key="6">
    <source>
        <dbReference type="ARBA" id="ARBA00025321"/>
    </source>
</evidence>
<dbReference type="OrthoDB" id="7889197at2"/>
<keyword evidence="4" id="KW-0472">Membrane</keyword>
<dbReference type="eggNOG" id="ENOG5033457">
    <property type="taxonomic scope" value="Bacteria"/>
</dbReference>
<evidence type="ECO:0000313" key="7">
    <source>
        <dbReference type="EMBL" id="AGF74753.1"/>
    </source>
</evidence>
<name>M1NTW6_BARAA</name>
<proteinExistence type="inferred from homology"/>
<comment type="similarity">
    <text evidence="2">Belongs to the BA14k family.</text>
</comment>
<accession>M1NTW6</accession>
<dbReference type="Proteomes" id="UP000011729">
    <property type="component" value="Chromosome"/>
</dbReference>
<dbReference type="STRING" id="1094489.BAnh1_08770"/>
<evidence type="ECO:0000256" key="1">
    <source>
        <dbReference type="ARBA" id="ARBA00004167"/>
    </source>
</evidence>